<comment type="subcellular location">
    <subcellularLocation>
        <location evidence="1">Cell membrane</location>
        <topology evidence="1">Multi-pass membrane protein</topology>
    </subcellularLocation>
</comment>
<feature type="transmembrane region" description="Helical" evidence="6">
    <location>
        <begin position="234"/>
        <end position="257"/>
    </location>
</feature>
<dbReference type="PANTHER" id="PTHR32196">
    <property type="entry name" value="ABC TRANSPORTER PERMEASE PROTEIN YPHD-RELATED-RELATED"/>
    <property type="match status" value="1"/>
</dbReference>
<dbReference type="CDD" id="cd06579">
    <property type="entry name" value="TM_PBP1_transp_AraH_like"/>
    <property type="match status" value="1"/>
</dbReference>
<evidence type="ECO:0000256" key="4">
    <source>
        <dbReference type="ARBA" id="ARBA00022989"/>
    </source>
</evidence>
<dbReference type="Proteomes" id="UP000268084">
    <property type="component" value="Chromosome"/>
</dbReference>
<feature type="transmembrane region" description="Helical" evidence="6">
    <location>
        <begin position="336"/>
        <end position="352"/>
    </location>
</feature>
<gene>
    <name evidence="7" type="ORF">EH165_00850</name>
</gene>
<feature type="transmembrane region" description="Helical" evidence="6">
    <location>
        <begin position="358"/>
        <end position="377"/>
    </location>
</feature>
<sequence length="403" mass="40848">MTATKAWLPPLRALSLQRAGVVYALALLVAGLQTYSLIVGRAPYLTADNVANVLEQTSLVAIMAVFMTIVLITGNFDLSVGATAALSGAVALKVLDSLGAPLAFLVAVLVGLAIGLLNGVLVQFVGVNAFIVTLGTLTAGRGALLLLTDGRTVTADSDAFVTLESGDYQLPIALGYVSAAALVGGAVFLCLRRTARGDVARLGGPVIPLAISGAALLGVAVYAPRLLRLPTSVWIMIALTAIVGSILRFTVVGRRVYATGGNVEAARLAGINVARYRVAAFMLNGAAAAVVGVLYAGKLGAINPQALQGIELTILAAAILGGTSLLGGLGSVAKSVIGALILFVLANGFNILNLGANWQGLVQGVVIVAAATIYTAAGRKRRKVAGPAVSETPPVKPPNQIAS</sequence>
<feature type="transmembrane region" description="Helical" evidence="6">
    <location>
        <begin position="168"/>
        <end position="190"/>
    </location>
</feature>
<dbReference type="GO" id="GO:0022857">
    <property type="term" value="F:transmembrane transporter activity"/>
    <property type="evidence" value="ECO:0007669"/>
    <property type="project" value="InterPro"/>
</dbReference>
<organism evidence="7 8">
    <name type="scientific">Nakamurella antarctica</name>
    <dbReference type="NCBI Taxonomy" id="1902245"/>
    <lineage>
        <taxon>Bacteria</taxon>
        <taxon>Bacillati</taxon>
        <taxon>Actinomycetota</taxon>
        <taxon>Actinomycetes</taxon>
        <taxon>Nakamurellales</taxon>
        <taxon>Nakamurellaceae</taxon>
        <taxon>Nakamurella</taxon>
    </lineage>
</organism>
<feature type="transmembrane region" description="Helical" evidence="6">
    <location>
        <begin position="98"/>
        <end position="117"/>
    </location>
</feature>
<evidence type="ECO:0000256" key="1">
    <source>
        <dbReference type="ARBA" id="ARBA00004651"/>
    </source>
</evidence>
<dbReference type="InterPro" id="IPR001851">
    <property type="entry name" value="ABC_transp_permease"/>
</dbReference>
<feature type="transmembrane region" description="Helical" evidence="6">
    <location>
        <begin position="20"/>
        <end position="38"/>
    </location>
</feature>
<dbReference type="KEGG" id="nak:EH165_00850"/>
<keyword evidence="5 6" id="KW-0472">Membrane</keyword>
<dbReference type="AlphaFoldDB" id="A0A3G8ZI19"/>
<dbReference type="EMBL" id="CP034170">
    <property type="protein sequence ID" value="AZI56933.1"/>
    <property type="molecule type" value="Genomic_DNA"/>
</dbReference>
<dbReference type="PANTHER" id="PTHR32196:SF72">
    <property type="entry name" value="RIBOSE IMPORT PERMEASE PROTEIN RBSC"/>
    <property type="match status" value="1"/>
</dbReference>
<evidence type="ECO:0000256" key="5">
    <source>
        <dbReference type="ARBA" id="ARBA00023136"/>
    </source>
</evidence>
<evidence type="ECO:0000313" key="7">
    <source>
        <dbReference type="EMBL" id="AZI56933.1"/>
    </source>
</evidence>
<accession>A0A3G8ZI19</accession>
<evidence type="ECO:0000313" key="8">
    <source>
        <dbReference type="Proteomes" id="UP000268084"/>
    </source>
</evidence>
<feature type="transmembrane region" description="Helical" evidence="6">
    <location>
        <begin position="124"/>
        <end position="148"/>
    </location>
</feature>
<keyword evidence="8" id="KW-1185">Reference proteome</keyword>
<evidence type="ECO:0000256" key="6">
    <source>
        <dbReference type="SAM" id="Phobius"/>
    </source>
</evidence>
<keyword evidence="4 6" id="KW-1133">Transmembrane helix</keyword>
<evidence type="ECO:0000256" key="3">
    <source>
        <dbReference type="ARBA" id="ARBA00022692"/>
    </source>
</evidence>
<name>A0A3G8ZI19_9ACTN</name>
<evidence type="ECO:0000256" key="2">
    <source>
        <dbReference type="ARBA" id="ARBA00022475"/>
    </source>
</evidence>
<dbReference type="RefSeq" id="WP_124797618.1">
    <property type="nucleotide sequence ID" value="NZ_CP034170.1"/>
</dbReference>
<keyword evidence="2" id="KW-1003">Cell membrane</keyword>
<reference evidence="7 8" key="1">
    <citation type="submission" date="2018-11" db="EMBL/GenBank/DDBJ databases">
        <authorList>
            <person name="Da X."/>
        </authorList>
    </citation>
    <scope>NUCLEOTIDE SEQUENCE [LARGE SCALE GENOMIC DNA]</scope>
    <source>
        <strain evidence="7 8">S14-144</strain>
    </source>
</reference>
<dbReference type="OrthoDB" id="9808136at2"/>
<dbReference type="GO" id="GO:0005886">
    <property type="term" value="C:plasma membrane"/>
    <property type="evidence" value="ECO:0007669"/>
    <property type="project" value="UniProtKB-SubCell"/>
</dbReference>
<feature type="transmembrane region" description="Helical" evidence="6">
    <location>
        <begin position="309"/>
        <end position="329"/>
    </location>
</feature>
<protein>
    <submittedName>
        <fullName evidence="7">ABC transporter permease</fullName>
    </submittedName>
</protein>
<feature type="transmembrane region" description="Helical" evidence="6">
    <location>
        <begin position="202"/>
        <end position="222"/>
    </location>
</feature>
<dbReference type="Pfam" id="PF02653">
    <property type="entry name" value="BPD_transp_2"/>
    <property type="match status" value="1"/>
</dbReference>
<feature type="transmembrane region" description="Helical" evidence="6">
    <location>
        <begin position="278"/>
        <end position="297"/>
    </location>
</feature>
<proteinExistence type="predicted"/>
<reference evidence="7 8" key="2">
    <citation type="submission" date="2018-12" db="EMBL/GenBank/DDBJ databases">
        <title>Nakamurella antarcticus sp. nov., isolated from Antarctica South Shetland Islands soil.</title>
        <authorList>
            <person name="Peng F."/>
        </authorList>
    </citation>
    <scope>NUCLEOTIDE SEQUENCE [LARGE SCALE GENOMIC DNA]</scope>
    <source>
        <strain evidence="7 8">S14-144</strain>
    </source>
</reference>
<keyword evidence="3 6" id="KW-0812">Transmembrane</keyword>
<feature type="transmembrane region" description="Helical" evidence="6">
    <location>
        <begin position="59"/>
        <end position="78"/>
    </location>
</feature>